<evidence type="ECO:0000313" key="9">
    <source>
        <dbReference type="EMBL" id="KXG49661.1"/>
    </source>
</evidence>
<evidence type="ECO:0000256" key="4">
    <source>
        <dbReference type="ARBA" id="ARBA00023125"/>
    </source>
</evidence>
<dbReference type="CDD" id="cd12148">
    <property type="entry name" value="fungal_TF_MHR"/>
    <property type="match status" value="1"/>
</dbReference>
<evidence type="ECO:0000256" key="2">
    <source>
        <dbReference type="ARBA" id="ARBA00022723"/>
    </source>
</evidence>
<feature type="domain" description="Zn(2)-C6 fungal-type" evidence="8">
    <location>
        <begin position="48"/>
        <end position="77"/>
    </location>
</feature>
<evidence type="ECO:0000256" key="5">
    <source>
        <dbReference type="ARBA" id="ARBA00023163"/>
    </source>
</evidence>
<accession>A0A135LL00</accession>
<keyword evidence="4" id="KW-0238">DNA-binding</keyword>
<protein>
    <submittedName>
        <fullName evidence="9">Transcription factor</fullName>
    </submittedName>
</protein>
<feature type="compositionally biased region" description="Polar residues" evidence="7">
    <location>
        <begin position="669"/>
        <end position="683"/>
    </location>
</feature>
<feature type="compositionally biased region" description="Polar residues" evidence="7">
    <location>
        <begin position="109"/>
        <end position="123"/>
    </location>
</feature>
<dbReference type="InterPro" id="IPR007219">
    <property type="entry name" value="XnlR_reg_dom"/>
</dbReference>
<sequence>MGPASKLSLPGSTIEHLLPQLSPHSSGSITKIFRTLTAMYERQRVWRACQACRRKKVKCDGEHPCESCTRNQAECVYVDPSVNMKLVDPQYLMKLENQIKLMEKRLHQQSEAQPSTGHDGQSSLDEDVQTGQKDQDTRGAMNPPVPRIMAANVSNSDNANHDPYSLLDQQGDSLNEGSETQQVEPMTVPPRHPESAAIDVTRLPEPLLQLLIELFYRSIYPIFPIISQCDFQPQYDRWLSARQGSRASEDDEFLLVLYALLAVASFLLPAESPIFDQPCLKAYKQVDLGGLLYSHATPKFPGRPPGQNATLATNLVVAQGLLTFYLTECGKVNDAWITAGHAIRLYQALDFDNGVDAATEVHTTDSTHDNLWWCLYILDRSLSTVLLKPLAIDNAESNMDLYGGEGRLTWRSEDKVDPWFPVIAEFHIILGRIYKSVRWIRRRHQSHNDEHGDGMLRSEMKRYDIELERYYTKRVLPRMQGSHGTARPLALQNIAESSYYIGLVLLYRTFIEKLNIEEPEVFLRCAKAASSCIRVTPQVMATVPACHFVIQQCRAVYTSAKVLLHCMRLVKNKDFTNNAWPDVQRGCDILRKIKVQWPEVKSYQKLTEEDMYRTQIHLSKHELFHRVFDRTSSSHGNNLHQYLPGTANNDTMCQRGDLVNNAPEADLTRTPQSLLSHNYGQDSRLSERQPKRRRLSQNFYAPPAPSPYCTLNQPSMISEVDRLPMLNATIGSSDFLLPGIPPLPPTLGDSPPTDLLEDTMLMSSFDLFLSHSE</sequence>
<dbReference type="GO" id="GO:0008270">
    <property type="term" value="F:zinc ion binding"/>
    <property type="evidence" value="ECO:0007669"/>
    <property type="project" value="InterPro"/>
</dbReference>
<dbReference type="GO" id="GO:0005634">
    <property type="term" value="C:nucleus"/>
    <property type="evidence" value="ECO:0007669"/>
    <property type="project" value="UniProtKB-SubCell"/>
</dbReference>
<evidence type="ECO:0000256" key="3">
    <source>
        <dbReference type="ARBA" id="ARBA00023015"/>
    </source>
</evidence>
<comment type="subcellular location">
    <subcellularLocation>
        <location evidence="1">Nucleus</location>
    </subcellularLocation>
</comment>
<dbReference type="Proteomes" id="UP000070168">
    <property type="component" value="Unassembled WGS sequence"/>
</dbReference>
<keyword evidence="10" id="KW-1185">Reference proteome</keyword>
<dbReference type="RefSeq" id="XP_040648197.1">
    <property type="nucleotide sequence ID" value="XM_040793342.1"/>
</dbReference>
<reference evidence="9 10" key="1">
    <citation type="journal article" date="2016" name="BMC Genomics">
        <title>Genome sequencing and secondary metabolism of the postharvest pathogen Penicillium griseofulvum.</title>
        <authorList>
            <person name="Banani H."/>
            <person name="Marcet-Houben M."/>
            <person name="Ballester A.R."/>
            <person name="Abbruscato P."/>
            <person name="Gonzalez-Candelas L."/>
            <person name="Gabaldon T."/>
            <person name="Spadaro D."/>
        </authorList>
    </citation>
    <scope>NUCLEOTIDE SEQUENCE [LARGE SCALE GENOMIC DNA]</scope>
    <source>
        <strain evidence="9 10">PG3</strain>
    </source>
</reference>
<name>A0A135LL00_PENPA</name>
<dbReference type="PROSITE" id="PS00463">
    <property type="entry name" value="ZN2_CY6_FUNGAL_1"/>
    <property type="match status" value="1"/>
</dbReference>
<evidence type="ECO:0000259" key="8">
    <source>
        <dbReference type="PROSITE" id="PS50048"/>
    </source>
</evidence>
<dbReference type="GeneID" id="63708642"/>
<dbReference type="GO" id="GO:0003677">
    <property type="term" value="F:DNA binding"/>
    <property type="evidence" value="ECO:0007669"/>
    <property type="project" value="UniProtKB-KW"/>
</dbReference>
<feature type="region of interest" description="Disordered" evidence="7">
    <location>
        <begin position="106"/>
        <end position="191"/>
    </location>
</feature>
<organism evidence="9 10">
    <name type="scientific">Penicillium patulum</name>
    <name type="common">Penicillium griseofulvum</name>
    <dbReference type="NCBI Taxonomy" id="5078"/>
    <lineage>
        <taxon>Eukaryota</taxon>
        <taxon>Fungi</taxon>
        <taxon>Dikarya</taxon>
        <taxon>Ascomycota</taxon>
        <taxon>Pezizomycotina</taxon>
        <taxon>Eurotiomycetes</taxon>
        <taxon>Eurotiomycetidae</taxon>
        <taxon>Eurotiales</taxon>
        <taxon>Aspergillaceae</taxon>
        <taxon>Penicillium</taxon>
    </lineage>
</organism>
<dbReference type="SUPFAM" id="SSF57701">
    <property type="entry name" value="Zn2/Cys6 DNA-binding domain"/>
    <property type="match status" value="1"/>
</dbReference>
<keyword evidence="2" id="KW-0479">Metal-binding</keyword>
<dbReference type="Pfam" id="PF00172">
    <property type="entry name" value="Zn_clus"/>
    <property type="match status" value="1"/>
</dbReference>
<keyword evidence="5" id="KW-0804">Transcription</keyword>
<dbReference type="PROSITE" id="PS50048">
    <property type="entry name" value="ZN2_CY6_FUNGAL_2"/>
    <property type="match status" value="1"/>
</dbReference>
<evidence type="ECO:0000313" key="10">
    <source>
        <dbReference type="Proteomes" id="UP000070168"/>
    </source>
</evidence>
<dbReference type="OMA" id="HIIMGRI"/>
<dbReference type="GO" id="GO:0000981">
    <property type="term" value="F:DNA-binding transcription factor activity, RNA polymerase II-specific"/>
    <property type="evidence" value="ECO:0007669"/>
    <property type="project" value="InterPro"/>
</dbReference>
<dbReference type="Gene3D" id="4.10.240.10">
    <property type="entry name" value="Zn(2)-C6 fungal-type DNA-binding domain"/>
    <property type="match status" value="1"/>
</dbReference>
<feature type="region of interest" description="Disordered" evidence="7">
    <location>
        <begin position="668"/>
        <end position="707"/>
    </location>
</feature>
<dbReference type="STRING" id="5078.A0A135LL00"/>
<feature type="compositionally biased region" description="Polar residues" evidence="7">
    <location>
        <begin position="167"/>
        <end position="184"/>
    </location>
</feature>
<gene>
    <name evidence="9" type="ORF">PGRI_056290</name>
</gene>
<dbReference type="InterPro" id="IPR036864">
    <property type="entry name" value="Zn2-C6_fun-type_DNA-bd_sf"/>
</dbReference>
<dbReference type="GO" id="GO:0006351">
    <property type="term" value="P:DNA-templated transcription"/>
    <property type="evidence" value="ECO:0007669"/>
    <property type="project" value="InterPro"/>
</dbReference>
<proteinExistence type="predicted"/>
<dbReference type="Pfam" id="PF04082">
    <property type="entry name" value="Fungal_trans"/>
    <property type="match status" value="1"/>
</dbReference>
<comment type="caution">
    <text evidence="9">The sequence shown here is derived from an EMBL/GenBank/DDBJ whole genome shotgun (WGS) entry which is preliminary data.</text>
</comment>
<keyword evidence="6" id="KW-0539">Nucleus</keyword>
<dbReference type="PANTHER" id="PTHR46910">
    <property type="entry name" value="TRANSCRIPTION FACTOR PDR1"/>
    <property type="match status" value="1"/>
</dbReference>
<dbReference type="SMART" id="SM00906">
    <property type="entry name" value="Fungal_trans"/>
    <property type="match status" value="1"/>
</dbReference>
<evidence type="ECO:0000256" key="7">
    <source>
        <dbReference type="SAM" id="MobiDB-lite"/>
    </source>
</evidence>
<dbReference type="CDD" id="cd00067">
    <property type="entry name" value="GAL4"/>
    <property type="match status" value="1"/>
</dbReference>
<dbReference type="InterPro" id="IPR001138">
    <property type="entry name" value="Zn2Cys6_DnaBD"/>
</dbReference>
<dbReference type="InterPro" id="IPR050987">
    <property type="entry name" value="AtrR-like"/>
</dbReference>
<dbReference type="EMBL" id="LHQR01000048">
    <property type="protein sequence ID" value="KXG49661.1"/>
    <property type="molecule type" value="Genomic_DNA"/>
</dbReference>
<dbReference type="OrthoDB" id="6486656at2759"/>
<evidence type="ECO:0000256" key="6">
    <source>
        <dbReference type="ARBA" id="ARBA00023242"/>
    </source>
</evidence>
<dbReference type="PANTHER" id="PTHR46910:SF3">
    <property type="entry name" value="HALOTOLERANCE PROTEIN 9-RELATED"/>
    <property type="match status" value="1"/>
</dbReference>
<dbReference type="AlphaFoldDB" id="A0A135LL00"/>
<dbReference type="SMART" id="SM00066">
    <property type="entry name" value="GAL4"/>
    <property type="match status" value="1"/>
</dbReference>
<evidence type="ECO:0000256" key="1">
    <source>
        <dbReference type="ARBA" id="ARBA00004123"/>
    </source>
</evidence>
<keyword evidence="3" id="KW-0805">Transcription regulation</keyword>